<feature type="compositionally biased region" description="Polar residues" evidence="9">
    <location>
        <begin position="908"/>
        <end position="929"/>
    </location>
</feature>
<comment type="caution">
    <text evidence="11">The sequence shown here is derived from an EMBL/GenBank/DDBJ whole genome shotgun (WGS) entry which is preliminary data.</text>
</comment>
<keyword evidence="6" id="KW-1015">Disulfide bond</keyword>
<keyword evidence="5" id="KW-0482">Metalloprotease</keyword>
<sequence length="1007" mass="109900">MHSLDSFSTSFHILGLEASRSVEDISHMRATILLGKTRHKRALVQHRIELLMVVDYAAYEWWSSLVHETVTQPTEADVMRMIHQYYAYTYSGLDLKMQSILDEAIQIKLAFVGLIVAKTPEDSYWTTGPSVSSSGGSTRRMLNASMALDNFQIWLDQNAVDLPPYDHAMLFTGYNLTYGGSAGNTGLAFKGSICRNVSNSSVVEDVYDSRTAIYAAQQLSRSLGARDDMDGNKCFSFSNYIMTPKVRLPLDRSVSSLSSFSPCSLSYFRQYIEKLNSEGINCMLSTGARPWGNHLTNQLSEIFTDLSPFPGVLVDSAQFQDLTIQLPGMAYTGDQQCMNSFGAGSYVCRGEITGDYHNICQGLLCHVPLTGFCDYILPADGTPCGNMSICMKGKCVILQSANDKLLDNCPFGDQPLSDCHLLVRSRPYSCYNNTVKFSCCASCTEIQESFLPGCEYGNRIDTCSMKDCTTGDKNYRDFLCCWTCVNGPTPYSPPSIQYETGISPTMFDISDNSVVVSCYEQLEQGNTTSPNVSPNIATLPDVSIDEMSKISPEILTGSSPGILAGSSPGILTGSSPGILTGSSPGTLSRTFMALTGFSLDTSSQKSLNLVTDIDMLELPIMKNELTSRGSAGDVDTIFPSSNTVTAAMTTSGFYNEESFSRSNIFLSSAASIVVSTTESSVQTVADPIVQDLPMIVTKQIWGGLRQDGTTTGTSAFVSSENHMLHPTISLSNGATFFRSGDSLATTTITMPTTLNSINEADSSNRVHSSHSSAKVSSNMVNSQGQESDLIGETSTLRLLPSEETGSLMSLLQTGTYMQSDKVVTSVEKLETLPTKSITTESHIENTSHRGSTLTRTPGHGWSTVHLKMNPDLYPNPLPTDSNLAPTTKQVLDRGNKVHTGNYPMLAPSSKQLGNRTTVTNWPKVSSNQRGNKEPGNDRSQGLQDKMSKCVVSDEQNSASIENQSIECEPDDGEPVIDRESVYNKLFPRKSQRHQRNYSKHKQRISLQ</sequence>
<gene>
    <name evidence="11" type="ORF">ACJMK2_000233</name>
</gene>
<dbReference type="GO" id="GO:0046872">
    <property type="term" value="F:metal ion binding"/>
    <property type="evidence" value="ECO:0007669"/>
    <property type="project" value="UniProtKB-KW"/>
</dbReference>
<dbReference type="InterPro" id="IPR006586">
    <property type="entry name" value="ADAM_Cys-rich"/>
</dbReference>
<feature type="domain" description="Peptidase M12B" evidence="10">
    <location>
        <begin position="46"/>
        <end position="274"/>
    </location>
</feature>
<dbReference type="SMART" id="SM00608">
    <property type="entry name" value="ACR"/>
    <property type="match status" value="1"/>
</dbReference>
<dbReference type="SUPFAM" id="SSF55486">
    <property type="entry name" value="Metalloproteases ('zincins'), catalytic domain"/>
    <property type="match status" value="1"/>
</dbReference>
<evidence type="ECO:0000256" key="8">
    <source>
        <dbReference type="PROSITE-ProRule" id="PRU00276"/>
    </source>
</evidence>
<feature type="compositionally biased region" description="Basic residues" evidence="9">
    <location>
        <begin position="986"/>
        <end position="1007"/>
    </location>
</feature>
<dbReference type="Pfam" id="PF17771">
    <property type="entry name" value="ADAMTS_CR_2"/>
    <property type="match status" value="1"/>
</dbReference>
<evidence type="ECO:0000256" key="6">
    <source>
        <dbReference type="ARBA" id="ARBA00023157"/>
    </source>
</evidence>
<evidence type="ECO:0000259" key="10">
    <source>
        <dbReference type="PROSITE" id="PS50215"/>
    </source>
</evidence>
<protein>
    <recommendedName>
        <fullName evidence="10">Peptidase M12B domain-containing protein</fullName>
    </recommendedName>
</protein>
<dbReference type="Gene3D" id="3.40.390.10">
    <property type="entry name" value="Collagenase (Catalytic Domain)"/>
    <property type="match status" value="1"/>
</dbReference>
<evidence type="ECO:0000313" key="11">
    <source>
        <dbReference type="EMBL" id="KAL3887841.1"/>
    </source>
</evidence>
<dbReference type="EMBL" id="JBJQND010000001">
    <property type="protein sequence ID" value="KAL3887841.1"/>
    <property type="molecule type" value="Genomic_DNA"/>
</dbReference>
<feature type="region of interest" description="Disordered" evidence="9">
    <location>
        <begin position="893"/>
        <end position="1007"/>
    </location>
</feature>
<keyword evidence="4" id="KW-0862">Zinc</keyword>
<name>A0ABD3XNR7_SINWO</name>
<keyword evidence="7" id="KW-0325">Glycoprotein</keyword>
<dbReference type="Gene3D" id="3.40.1620.60">
    <property type="match status" value="1"/>
</dbReference>
<dbReference type="PROSITE" id="PS50215">
    <property type="entry name" value="ADAM_MEPRO"/>
    <property type="match status" value="1"/>
</dbReference>
<evidence type="ECO:0000256" key="9">
    <source>
        <dbReference type="SAM" id="MobiDB-lite"/>
    </source>
</evidence>
<keyword evidence="3" id="KW-0378">Hydrolase</keyword>
<evidence type="ECO:0000256" key="2">
    <source>
        <dbReference type="ARBA" id="ARBA00022723"/>
    </source>
</evidence>
<dbReference type="Proteomes" id="UP001634394">
    <property type="component" value="Unassembled WGS sequence"/>
</dbReference>
<evidence type="ECO:0000256" key="7">
    <source>
        <dbReference type="ARBA" id="ARBA00023180"/>
    </source>
</evidence>
<dbReference type="AlphaFoldDB" id="A0ABD3XNR7"/>
<dbReference type="InterPro" id="IPR001590">
    <property type="entry name" value="Peptidase_M12B"/>
</dbReference>
<proteinExistence type="predicted"/>
<evidence type="ECO:0000256" key="3">
    <source>
        <dbReference type="ARBA" id="ARBA00022801"/>
    </source>
</evidence>
<feature type="compositionally biased region" description="Polar residues" evidence="9">
    <location>
        <begin position="953"/>
        <end position="965"/>
    </location>
</feature>
<reference evidence="11 12" key="1">
    <citation type="submission" date="2024-11" db="EMBL/GenBank/DDBJ databases">
        <title>Chromosome-level genome assembly of the freshwater bivalve Anodonta woodiana.</title>
        <authorList>
            <person name="Chen X."/>
        </authorList>
    </citation>
    <scope>NUCLEOTIDE SEQUENCE [LARGE SCALE GENOMIC DNA]</scope>
    <source>
        <strain evidence="11">MN2024</strain>
        <tissue evidence="11">Gills</tissue>
    </source>
</reference>
<accession>A0ABD3XNR7</accession>
<organism evidence="11 12">
    <name type="scientific">Sinanodonta woodiana</name>
    <name type="common">Chinese pond mussel</name>
    <name type="synonym">Anodonta woodiana</name>
    <dbReference type="NCBI Taxonomy" id="1069815"/>
    <lineage>
        <taxon>Eukaryota</taxon>
        <taxon>Metazoa</taxon>
        <taxon>Spiralia</taxon>
        <taxon>Lophotrochozoa</taxon>
        <taxon>Mollusca</taxon>
        <taxon>Bivalvia</taxon>
        <taxon>Autobranchia</taxon>
        <taxon>Heteroconchia</taxon>
        <taxon>Palaeoheterodonta</taxon>
        <taxon>Unionida</taxon>
        <taxon>Unionoidea</taxon>
        <taxon>Unionidae</taxon>
        <taxon>Unioninae</taxon>
        <taxon>Sinanodonta</taxon>
    </lineage>
</organism>
<keyword evidence="12" id="KW-1185">Reference proteome</keyword>
<comment type="caution">
    <text evidence="8">Lacks conserved residue(s) required for the propagation of feature annotation.</text>
</comment>
<dbReference type="InterPro" id="IPR024079">
    <property type="entry name" value="MetalloPept_cat_dom_sf"/>
</dbReference>
<keyword evidence="1" id="KW-0645">Protease</keyword>
<evidence type="ECO:0000313" key="12">
    <source>
        <dbReference type="Proteomes" id="UP001634394"/>
    </source>
</evidence>
<evidence type="ECO:0000256" key="5">
    <source>
        <dbReference type="ARBA" id="ARBA00023049"/>
    </source>
</evidence>
<evidence type="ECO:0000256" key="1">
    <source>
        <dbReference type="ARBA" id="ARBA00022670"/>
    </source>
</evidence>
<evidence type="ECO:0000256" key="4">
    <source>
        <dbReference type="ARBA" id="ARBA00022833"/>
    </source>
</evidence>
<keyword evidence="2" id="KW-0479">Metal-binding</keyword>
<dbReference type="GO" id="GO:0006508">
    <property type="term" value="P:proteolysis"/>
    <property type="evidence" value="ECO:0007669"/>
    <property type="project" value="UniProtKB-KW"/>
</dbReference>
<dbReference type="Pfam" id="PF01421">
    <property type="entry name" value="Reprolysin"/>
    <property type="match status" value="1"/>
</dbReference>
<dbReference type="InterPro" id="IPR041645">
    <property type="entry name" value="ADAMTS_CR_2"/>
</dbReference>
<dbReference type="GO" id="GO:0008237">
    <property type="term" value="F:metallopeptidase activity"/>
    <property type="evidence" value="ECO:0007669"/>
    <property type="project" value="UniProtKB-KW"/>
</dbReference>